<sequence>MASSALQLFTRSNASKLVLAYFLYIVFKYRKTVYGVRPRHDLKGPRGLPLIGNLFPMAILPRDQLLQRHVMLHKLYGKIYTISMPRVGRIINITDPEMVDHMLKVNFWAYEKGERFKEALMPLVGNGIFSADGEHWRWQRKLASNIFNVKAFRQYTSDVFCQEGHLAINYLNKFADTSRPVDLQQLFYCYTLDSFGEIAFGRSFGCMKDPEQEVEFAAAFDRLNHGIAGRTFLPFWRLKDWWTGNGKQVEKDTKVVREFAHKIINERREKQQSQGTTSKNEKKDLLQLFMDLGDGDEHLSDEMLVDSVLNFIIAGRDTTAQALSWMFYLMHRDAAQPEIVQKLVKETDDLLQGGLPTYESTKQQKFSEACFHETLRLYPSVPKNAKVCIEDDVLPGGYKVHKGDHLAWSSWAMGRDTGIWGPDADKYNPNRWSEIEKPSSSKFIAFHHGPRACLGQHFATIEAITIVSMLFQKFTFELVDPSTEPAYLPSLTLPMAKGLPVRVKHRVDNSSSMVIV</sequence>
<evidence type="ECO:0000256" key="5">
    <source>
        <dbReference type="PIRSR" id="PIRSR602401-1"/>
    </source>
</evidence>
<dbReference type="SUPFAM" id="SSF48264">
    <property type="entry name" value="Cytochrome P450"/>
    <property type="match status" value="1"/>
</dbReference>
<name>A0A9P6N288_9FUNG</name>
<organism evidence="7 8">
    <name type="scientific">Entomortierella chlamydospora</name>
    <dbReference type="NCBI Taxonomy" id="101097"/>
    <lineage>
        <taxon>Eukaryota</taxon>
        <taxon>Fungi</taxon>
        <taxon>Fungi incertae sedis</taxon>
        <taxon>Mucoromycota</taxon>
        <taxon>Mortierellomycotina</taxon>
        <taxon>Mortierellomycetes</taxon>
        <taxon>Mortierellales</taxon>
        <taxon>Mortierellaceae</taxon>
        <taxon>Entomortierella</taxon>
    </lineage>
</organism>
<keyword evidence="4 5" id="KW-0408">Iron</keyword>
<dbReference type="GO" id="GO:0005506">
    <property type="term" value="F:iron ion binding"/>
    <property type="evidence" value="ECO:0007669"/>
    <property type="project" value="InterPro"/>
</dbReference>
<dbReference type="GO" id="GO:0016705">
    <property type="term" value="F:oxidoreductase activity, acting on paired donors, with incorporation or reduction of molecular oxygen"/>
    <property type="evidence" value="ECO:0007669"/>
    <property type="project" value="InterPro"/>
</dbReference>
<feature type="binding site" description="axial binding residue" evidence="5">
    <location>
        <position position="453"/>
    </location>
    <ligand>
        <name>heme</name>
        <dbReference type="ChEBI" id="CHEBI:30413"/>
    </ligand>
    <ligandPart>
        <name>Fe</name>
        <dbReference type="ChEBI" id="CHEBI:18248"/>
    </ligandPart>
</feature>
<dbReference type="PROSITE" id="PS00086">
    <property type="entry name" value="CYTOCHROME_P450"/>
    <property type="match status" value="1"/>
</dbReference>
<accession>A0A9P6N288</accession>
<dbReference type="GO" id="GO:0020037">
    <property type="term" value="F:heme binding"/>
    <property type="evidence" value="ECO:0007669"/>
    <property type="project" value="InterPro"/>
</dbReference>
<gene>
    <name evidence="7" type="ORF">BGZ80_002533</name>
</gene>
<evidence type="ECO:0000313" key="7">
    <source>
        <dbReference type="EMBL" id="KAG0021368.1"/>
    </source>
</evidence>
<reference evidence="7" key="1">
    <citation type="journal article" date="2020" name="Fungal Divers.">
        <title>Resolving the Mortierellaceae phylogeny through synthesis of multi-gene phylogenetics and phylogenomics.</title>
        <authorList>
            <person name="Vandepol N."/>
            <person name="Liber J."/>
            <person name="Desiro A."/>
            <person name="Na H."/>
            <person name="Kennedy M."/>
            <person name="Barry K."/>
            <person name="Grigoriev I.V."/>
            <person name="Miller A.N."/>
            <person name="O'Donnell K."/>
            <person name="Stajich J.E."/>
            <person name="Bonito G."/>
        </authorList>
    </citation>
    <scope>NUCLEOTIDE SEQUENCE</scope>
    <source>
        <strain evidence="7">NRRL 2769</strain>
    </source>
</reference>
<keyword evidence="8" id="KW-1185">Reference proteome</keyword>
<keyword evidence="3 6" id="KW-0560">Oxidoreductase</keyword>
<dbReference type="Pfam" id="PF00067">
    <property type="entry name" value="p450"/>
    <property type="match status" value="1"/>
</dbReference>
<evidence type="ECO:0000256" key="3">
    <source>
        <dbReference type="ARBA" id="ARBA00023002"/>
    </source>
</evidence>
<dbReference type="EMBL" id="JAAAID010000163">
    <property type="protein sequence ID" value="KAG0021368.1"/>
    <property type="molecule type" value="Genomic_DNA"/>
</dbReference>
<evidence type="ECO:0000256" key="4">
    <source>
        <dbReference type="ARBA" id="ARBA00023004"/>
    </source>
</evidence>
<dbReference type="InterPro" id="IPR001128">
    <property type="entry name" value="Cyt_P450"/>
</dbReference>
<evidence type="ECO:0000256" key="6">
    <source>
        <dbReference type="RuleBase" id="RU000461"/>
    </source>
</evidence>
<dbReference type="InterPro" id="IPR017972">
    <property type="entry name" value="Cyt_P450_CS"/>
</dbReference>
<evidence type="ECO:0000256" key="1">
    <source>
        <dbReference type="ARBA" id="ARBA00010617"/>
    </source>
</evidence>
<dbReference type="GO" id="GO:0004497">
    <property type="term" value="F:monooxygenase activity"/>
    <property type="evidence" value="ECO:0007669"/>
    <property type="project" value="UniProtKB-KW"/>
</dbReference>
<dbReference type="PRINTS" id="PR00385">
    <property type="entry name" value="P450"/>
</dbReference>
<dbReference type="InterPro" id="IPR036396">
    <property type="entry name" value="Cyt_P450_sf"/>
</dbReference>
<dbReference type="PANTHER" id="PTHR24296">
    <property type="entry name" value="CYTOCHROME P450"/>
    <property type="match status" value="1"/>
</dbReference>
<comment type="caution">
    <text evidence="7">The sequence shown here is derived from an EMBL/GenBank/DDBJ whole genome shotgun (WGS) entry which is preliminary data.</text>
</comment>
<dbReference type="GO" id="GO:0006629">
    <property type="term" value="P:lipid metabolic process"/>
    <property type="evidence" value="ECO:0007669"/>
    <property type="project" value="UniProtKB-ARBA"/>
</dbReference>
<dbReference type="AlphaFoldDB" id="A0A9P6N288"/>
<comment type="cofactor">
    <cofactor evidence="5">
        <name>heme</name>
        <dbReference type="ChEBI" id="CHEBI:30413"/>
    </cofactor>
</comment>
<keyword evidence="2 5" id="KW-0479">Metal-binding</keyword>
<evidence type="ECO:0000313" key="8">
    <source>
        <dbReference type="Proteomes" id="UP000703661"/>
    </source>
</evidence>
<dbReference type="OrthoDB" id="1470350at2759"/>
<comment type="similarity">
    <text evidence="1 6">Belongs to the cytochrome P450 family.</text>
</comment>
<evidence type="ECO:0008006" key="9">
    <source>
        <dbReference type="Google" id="ProtNLM"/>
    </source>
</evidence>
<dbReference type="InterPro" id="IPR002401">
    <property type="entry name" value="Cyt_P450_E_grp-I"/>
</dbReference>
<dbReference type="Gene3D" id="1.10.630.10">
    <property type="entry name" value="Cytochrome P450"/>
    <property type="match status" value="1"/>
</dbReference>
<keyword evidence="5 6" id="KW-0349">Heme</keyword>
<dbReference type="PRINTS" id="PR00463">
    <property type="entry name" value="EP450I"/>
</dbReference>
<proteinExistence type="inferred from homology"/>
<dbReference type="Proteomes" id="UP000703661">
    <property type="component" value="Unassembled WGS sequence"/>
</dbReference>
<keyword evidence="6" id="KW-0503">Monooxygenase</keyword>
<evidence type="ECO:0000256" key="2">
    <source>
        <dbReference type="ARBA" id="ARBA00022723"/>
    </source>
</evidence>
<protein>
    <recommendedName>
        <fullName evidence="9">Cytochrome P450</fullName>
    </recommendedName>
</protein>